<feature type="transmembrane region" description="Helical" evidence="8">
    <location>
        <begin position="95"/>
        <end position="116"/>
    </location>
</feature>
<feature type="transmembrane region" description="Helical" evidence="8">
    <location>
        <begin position="12"/>
        <end position="35"/>
    </location>
</feature>
<keyword evidence="2" id="KW-0813">Transport</keyword>
<evidence type="ECO:0000256" key="7">
    <source>
        <dbReference type="ARBA" id="ARBA00023136"/>
    </source>
</evidence>
<dbReference type="InterPro" id="IPR006469">
    <property type="entry name" value="NifC_ABC_porter"/>
</dbReference>
<keyword evidence="4" id="KW-0500">Molybdenum</keyword>
<name>A0AA35RLU9_GEOBA</name>
<evidence type="ECO:0000256" key="2">
    <source>
        <dbReference type="ARBA" id="ARBA00022448"/>
    </source>
</evidence>
<evidence type="ECO:0000256" key="5">
    <source>
        <dbReference type="ARBA" id="ARBA00022692"/>
    </source>
</evidence>
<evidence type="ECO:0000256" key="6">
    <source>
        <dbReference type="ARBA" id="ARBA00022989"/>
    </source>
</evidence>
<feature type="domain" description="ABC transmembrane type-1" evidence="9">
    <location>
        <begin position="56"/>
        <end position="258"/>
    </location>
</feature>
<dbReference type="Pfam" id="PF00528">
    <property type="entry name" value="BPD_transp_1"/>
    <property type="match status" value="1"/>
</dbReference>
<feature type="transmembrane region" description="Helical" evidence="8">
    <location>
        <begin position="128"/>
        <end position="152"/>
    </location>
</feature>
<keyword evidence="6 8" id="KW-1133">Transmembrane helix</keyword>
<feature type="transmembrane region" description="Helical" evidence="8">
    <location>
        <begin position="55"/>
        <end position="74"/>
    </location>
</feature>
<accession>A0AA35RLU9</accession>
<dbReference type="SUPFAM" id="SSF161098">
    <property type="entry name" value="MetI-like"/>
    <property type="match status" value="1"/>
</dbReference>
<keyword evidence="5 8" id="KW-0812">Transmembrane</keyword>
<proteinExistence type="predicted"/>
<sequence>MHNLHARLYSWNPLGSVATAVYVLFICLPVIALLIKAGQQSDFLSSLVSEQALLALRLSLVTSTISIGIVILVGTPFARLLARSNSLPLKIIDQLVELPIILPPVVAGVAMLLAFGRQGLLGPILSQLGVSLPFTAAAVVFAQIFVAAPFYVRSAKLGFMSVPKEYEDISQTLGISPWRTFLRITLPLAAPSLLTGIALAWARALSEFGATIMFAGNLTGKTQTLPLAIMTALETSLGTAIALSVMLLAGTLLVLITLTLITRARWQSVQ</sequence>
<dbReference type="InterPro" id="IPR011867">
    <property type="entry name" value="ModB_ABC"/>
</dbReference>
<evidence type="ECO:0000313" key="11">
    <source>
        <dbReference type="Proteomes" id="UP001174909"/>
    </source>
</evidence>
<dbReference type="GO" id="GO:0015098">
    <property type="term" value="F:molybdate ion transmembrane transporter activity"/>
    <property type="evidence" value="ECO:0007669"/>
    <property type="project" value="InterPro"/>
</dbReference>
<dbReference type="AlphaFoldDB" id="A0AA35RLU9"/>
<dbReference type="InterPro" id="IPR035906">
    <property type="entry name" value="MetI-like_sf"/>
</dbReference>
<dbReference type="NCBIfam" id="TIGR01581">
    <property type="entry name" value="Mo_ABC_porter"/>
    <property type="match status" value="1"/>
</dbReference>
<dbReference type="CDD" id="cd06261">
    <property type="entry name" value="TM_PBP2"/>
    <property type="match status" value="1"/>
</dbReference>
<feature type="transmembrane region" description="Helical" evidence="8">
    <location>
        <begin position="240"/>
        <end position="261"/>
    </location>
</feature>
<dbReference type="Gene3D" id="1.10.3720.10">
    <property type="entry name" value="MetI-like"/>
    <property type="match status" value="1"/>
</dbReference>
<keyword evidence="11" id="KW-1185">Reference proteome</keyword>
<evidence type="ECO:0000256" key="3">
    <source>
        <dbReference type="ARBA" id="ARBA00022475"/>
    </source>
</evidence>
<dbReference type="PROSITE" id="PS50928">
    <property type="entry name" value="ABC_TM1"/>
    <property type="match status" value="1"/>
</dbReference>
<evidence type="ECO:0000313" key="10">
    <source>
        <dbReference type="EMBL" id="CAI8012437.1"/>
    </source>
</evidence>
<dbReference type="GO" id="GO:0005886">
    <property type="term" value="C:plasma membrane"/>
    <property type="evidence" value="ECO:0007669"/>
    <property type="project" value="UniProtKB-SubCell"/>
</dbReference>
<organism evidence="10 11">
    <name type="scientific">Geodia barretti</name>
    <name type="common">Barrett's horny sponge</name>
    <dbReference type="NCBI Taxonomy" id="519541"/>
    <lineage>
        <taxon>Eukaryota</taxon>
        <taxon>Metazoa</taxon>
        <taxon>Porifera</taxon>
        <taxon>Demospongiae</taxon>
        <taxon>Heteroscleromorpha</taxon>
        <taxon>Tetractinellida</taxon>
        <taxon>Astrophorina</taxon>
        <taxon>Geodiidae</taxon>
        <taxon>Geodia</taxon>
    </lineage>
</organism>
<comment type="subcellular location">
    <subcellularLocation>
        <location evidence="1">Cell membrane</location>
        <topology evidence="1">Multi-pass membrane protein</topology>
    </subcellularLocation>
</comment>
<gene>
    <name evidence="10" type="ORF">GBAR_LOCUS7981</name>
</gene>
<dbReference type="EMBL" id="CASHTH010001184">
    <property type="protein sequence ID" value="CAI8012437.1"/>
    <property type="molecule type" value="Genomic_DNA"/>
</dbReference>
<dbReference type="PANTHER" id="PTHR30183">
    <property type="entry name" value="MOLYBDENUM TRANSPORT SYSTEM PERMEASE PROTEIN MODB"/>
    <property type="match status" value="1"/>
</dbReference>
<evidence type="ECO:0000256" key="8">
    <source>
        <dbReference type="SAM" id="Phobius"/>
    </source>
</evidence>
<keyword evidence="3" id="KW-1003">Cell membrane</keyword>
<feature type="transmembrane region" description="Helical" evidence="8">
    <location>
        <begin position="181"/>
        <end position="202"/>
    </location>
</feature>
<evidence type="ECO:0000256" key="1">
    <source>
        <dbReference type="ARBA" id="ARBA00004651"/>
    </source>
</evidence>
<dbReference type="InterPro" id="IPR000515">
    <property type="entry name" value="MetI-like"/>
</dbReference>
<dbReference type="NCBIfam" id="TIGR02141">
    <property type="entry name" value="modB_ABC"/>
    <property type="match status" value="1"/>
</dbReference>
<keyword evidence="7 8" id="KW-0472">Membrane</keyword>
<protein>
    <submittedName>
        <fullName evidence="10">Probable transport system permease protein NifC</fullName>
    </submittedName>
</protein>
<dbReference type="PANTHER" id="PTHR30183:SF3">
    <property type="entry name" value="MOLYBDENUM TRANSPORT SYSTEM PERMEASE PROTEIN MODB"/>
    <property type="match status" value="1"/>
</dbReference>
<evidence type="ECO:0000259" key="9">
    <source>
        <dbReference type="PROSITE" id="PS50928"/>
    </source>
</evidence>
<dbReference type="Proteomes" id="UP001174909">
    <property type="component" value="Unassembled WGS sequence"/>
</dbReference>
<evidence type="ECO:0000256" key="4">
    <source>
        <dbReference type="ARBA" id="ARBA00022505"/>
    </source>
</evidence>
<reference evidence="10" key="1">
    <citation type="submission" date="2023-03" db="EMBL/GenBank/DDBJ databases">
        <authorList>
            <person name="Steffen K."/>
            <person name="Cardenas P."/>
        </authorList>
    </citation>
    <scope>NUCLEOTIDE SEQUENCE</scope>
</reference>
<comment type="caution">
    <text evidence="10">The sequence shown here is derived from an EMBL/GenBank/DDBJ whole genome shotgun (WGS) entry which is preliminary data.</text>
</comment>